<gene>
    <name evidence="4" type="ORF">JY651_35915</name>
</gene>
<keyword evidence="5" id="KW-1185">Reference proteome</keyword>
<evidence type="ECO:0000313" key="4">
    <source>
        <dbReference type="EMBL" id="QSQ20586.1"/>
    </source>
</evidence>
<evidence type="ECO:0000259" key="3">
    <source>
        <dbReference type="PROSITE" id="PS50110"/>
    </source>
</evidence>
<evidence type="ECO:0000313" key="5">
    <source>
        <dbReference type="Proteomes" id="UP000662747"/>
    </source>
</evidence>
<dbReference type="InterPro" id="IPR001789">
    <property type="entry name" value="Sig_transdc_resp-reg_receiver"/>
</dbReference>
<dbReference type="CDD" id="cd00156">
    <property type="entry name" value="REC"/>
    <property type="match status" value="1"/>
</dbReference>
<dbReference type="Pfam" id="PF00072">
    <property type="entry name" value="Response_reg"/>
    <property type="match status" value="1"/>
</dbReference>
<evidence type="ECO:0000256" key="1">
    <source>
        <dbReference type="ARBA" id="ARBA00022553"/>
    </source>
</evidence>
<dbReference type="PROSITE" id="PS50110">
    <property type="entry name" value="RESPONSE_REGULATORY"/>
    <property type="match status" value="1"/>
</dbReference>
<evidence type="ECO:0000256" key="2">
    <source>
        <dbReference type="PROSITE-ProRule" id="PRU00169"/>
    </source>
</evidence>
<proteinExistence type="predicted"/>
<dbReference type="PANTHER" id="PTHR44591:SF3">
    <property type="entry name" value="RESPONSE REGULATORY DOMAIN-CONTAINING PROTEIN"/>
    <property type="match status" value="1"/>
</dbReference>
<dbReference type="InterPro" id="IPR011006">
    <property type="entry name" value="CheY-like_superfamily"/>
</dbReference>
<sequence length="135" mass="14551">MSEMKIRVLVVDDDQDQLALAERTLSAYGFEVRTHRSSLGVSNLVRTSAPDLVLLDVNIPALTGDKVLALARSQAPAATKFILYSASDESKLRALARASGADGYITKSVQGEELARKLTALHQKERTAEATPAAR</sequence>
<feature type="modified residue" description="4-aspartylphosphate" evidence="2">
    <location>
        <position position="56"/>
    </location>
</feature>
<protein>
    <submittedName>
        <fullName evidence="4">Response regulator</fullName>
    </submittedName>
</protein>
<name>A0ABX7NQ78_9BACT</name>
<dbReference type="SMART" id="SM00448">
    <property type="entry name" value="REC"/>
    <property type="match status" value="1"/>
</dbReference>
<dbReference type="RefSeq" id="WP_206722166.1">
    <property type="nucleotide sequence ID" value="NZ_CP071090.1"/>
</dbReference>
<organism evidence="4 5">
    <name type="scientific">Pyxidicoccus parkwayensis</name>
    <dbReference type="NCBI Taxonomy" id="2813578"/>
    <lineage>
        <taxon>Bacteria</taxon>
        <taxon>Pseudomonadati</taxon>
        <taxon>Myxococcota</taxon>
        <taxon>Myxococcia</taxon>
        <taxon>Myxococcales</taxon>
        <taxon>Cystobacterineae</taxon>
        <taxon>Myxococcaceae</taxon>
        <taxon>Pyxidicoccus</taxon>
    </lineage>
</organism>
<dbReference type="Proteomes" id="UP000662747">
    <property type="component" value="Chromosome"/>
</dbReference>
<feature type="domain" description="Response regulatory" evidence="3">
    <location>
        <begin position="7"/>
        <end position="122"/>
    </location>
</feature>
<dbReference type="PANTHER" id="PTHR44591">
    <property type="entry name" value="STRESS RESPONSE REGULATOR PROTEIN 1"/>
    <property type="match status" value="1"/>
</dbReference>
<dbReference type="SUPFAM" id="SSF52172">
    <property type="entry name" value="CheY-like"/>
    <property type="match status" value="1"/>
</dbReference>
<keyword evidence="1 2" id="KW-0597">Phosphoprotein</keyword>
<dbReference type="Gene3D" id="3.40.50.2300">
    <property type="match status" value="1"/>
</dbReference>
<reference evidence="4 5" key="1">
    <citation type="submission" date="2021-02" db="EMBL/GenBank/DDBJ databases">
        <title>De Novo genome assembly of isolated myxobacteria.</title>
        <authorList>
            <person name="Stevens D.C."/>
        </authorList>
    </citation>
    <scope>NUCLEOTIDE SEQUENCE [LARGE SCALE GENOMIC DNA]</scope>
    <source>
        <strain evidence="5">SCPEA02</strain>
    </source>
</reference>
<accession>A0ABX7NQ78</accession>
<dbReference type="EMBL" id="CP071090">
    <property type="protein sequence ID" value="QSQ20586.1"/>
    <property type="molecule type" value="Genomic_DNA"/>
</dbReference>
<dbReference type="InterPro" id="IPR050595">
    <property type="entry name" value="Bact_response_regulator"/>
</dbReference>